<evidence type="ECO:0000313" key="1">
    <source>
        <dbReference type="EMBL" id="KAH7864309.1"/>
    </source>
</evidence>
<gene>
    <name evidence="1" type="ORF">Vadar_028109</name>
</gene>
<accession>A0ACB7ZEA6</accession>
<protein>
    <submittedName>
        <fullName evidence="1">Uncharacterized protein</fullName>
    </submittedName>
</protein>
<proteinExistence type="predicted"/>
<keyword evidence="2" id="KW-1185">Reference proteome</keyword>
<name>A0ACB7ZEA6_9ERIC</name>
<dbReference type="Proteomes" id="UP000828048">
    <property type="component" value="Chromosome 12"/>
</dbReference>
<sequence>MNCFQITNVNDDEEEDDGIVPRPSASSKLSWVSRSLSVASSSRRSQSARDFTDSLEFLTQRRANNLRVFTFSELKTATRGFSRGVIIGEGGFGCVYKGLVRVSDYDDDGNCLDMKMEVAVKQLNRNGFQAWLLFPVPLNIIQGHKEWINEVNFLGVVKHPNLVKLVGYCAEDDERGIQRLLVYELMRNKSLEDHLFVREASPLSWIARLRIAQDAARGLAYLHEEMDFQLIFRDLKTSNILLDENFNAKLSDFGLARQGPAAGLSHVSTSVVGTVGYAAPEYVQTGRLTAKSDVWSFGVVLFELITGRRAVERNFPRNEQKLLDWVRPYVSDSKKFHLILDPRQEGQSCIKSAQKLASLANKCLSKHPKSRPKMSEVVEMLENIIIDISSGNDSGPQHAKETQDNKDETDEEVESCKQDSNYGKKVFDFKQKVSFRNKSSRKFDWRNWTLV</sequence>
<comment type="caution">
    <text evidence="1">The sequence shown here is derived from an EMBL/GenBank/DDBJ whole genome shotgun (WGS) entry which is preliminary data.</text>
</comment>
<evidence type="ECO:0000313" key="2">
    <source>
        <dbReference type="Proteomes" id="UP000828048"/>
    </source>
</evidence>
<reference evidence="1 2" key="1">
    <citation type="journal article" date="2021" name="Hortic Res">
        <title>High-quality reference genome and annotation aids understanding of berry development for evergreen blueberry (Vaccinium darrowii).</title>
        <authorList>
            <person name="Yu J."/>
            <person name="Hulse-Kemp A.M."/>
            <person name="Babiker E."/>
            <person name="Staton M."/>
        </authorList>
    </citation>
    <scope>NUCLEOTIDE SEQUENCE [LARGE SCALE GENOMIC DNA]</scope>
    <source>
        <strain evidence="2">cv. NJ 8807/NJ 8810</strain>
        <tissue evidence="1">Young leaf</tissue>
    </source>
</reference>
<dbReference type="EMBL" id="CM037162">
    <property type="protein sequence ID" value="KAH7864309.1"/>
    <property type="molecule type" value="Genomic_DNA"/>
</dbReference>
<organism evidence="1 2">
    <name type="scientific">Vaccinium darrowii</name>
    <dbReference type="NCBI Taxonomy" id="229202"/>
    <lineage>
        <taxon>Eukaryota</taxon>
        <taxon>Viridiplantae</taxon>
        <taxon>Streptophyta</taxon>
        <taxon>Embryophyta</taxon>
        <taxon>Tracheophyta</taxon>
        <taxon>Spermatophyta</taxon>
        <taxon>Magnoliopsida</taxon>
        <taxon>eudicotyledons</taxon>
        <taxon>Gunneridae</taxon>
        <taxon>Pentapetalae</taxon>
        <taxon>asterids</taxon>
        <taxon>Ericales</taxon>
        <taxon>Ericaceae</taxon>
        <taxon>Vaccinioideae</taxon>
        <taxon>Vaccinieae</taxon>
        <taxon>Vaccinium</taxon>
    </lineage>
</organism>